<reference evidence="3 4" key="1">
    <citation type="journal article" date="2017" name="Front. Genet.">
        <title>Draft sequencing of the heterozygous diploid genome of Satsuma (Citrus unshiu Marc.) using a hybrid assembly approach.</title>
        <authorList>
            <person name="Shimizu T."/>
            <person name="Tanizawa Y."/>
            <person name="Mochizuki T."/>
            <person name="Nagasaki H."/>
            <person name="Yoshioka T."/>
            <person name="Toyoda A."/>
            <person name="Fujiyama A."/>
            <person name="Kaminuma E."/>
            <person name="Nakamura Y."/>
        </authorList>
    </citation>
    <scope>NUCLEOTIDE SEQUENCE [LARGE SCALE GENOMIC DNA]</scope>
    <source>
        <strain evidence="4">cv. Miyagawa wase</strain>
    </source>
</reference>
<name>A0A2H5PR65_CITUN</name>
<dbReference type="InterPro" id="IPR050466">
    <property type="entry name" value="Carboxylest/Gibb_receptor"/>
</dbReference>
<accession>A0A2H5PR65</accession>
<keyword evidence="4" id="KW-1185">Reference proteome</keyword>
<dbReference type="STRING" id="55188.A0A2H5PR65"/>
<feature type="domain" description="Alpha/beta hydrolase fold-3" evidence="2">
    <location>
        <begin position="112"/>
        <end position="328"/>
    </location>
</feature>
<evidence type="ECO:0000256" key="1">
    <source>
        <dbReference type="ARBA" id="ARBA00010515"/>
    </source>
</evidence>
<organism evidence="3 4">
    <name type="scientific">Citrus unshiu</name>
    <name type="common">Satsuma mandarin</name>
    <name type="synonym">Citrus nobilis var. unshiu</name>
    <dbReference type="NCBI Taxonomy" id="55188"/>
    <lineage>
        <taxon>Eukaryota</taxon>
        <taxon>Viridiplantae</taxon>
        <taxon>Streptophyta</taxon>
        <taxon>Embryophyta</taxon>
        <taxon>Tracheophyta</taxon>
        <taxon>Spermatophyta</taxon>
        <taxon>Magnoliopsida</taxon>
        <taxon>eudicotyledons</taxon>
        <taxon>Gunneridae</taxon>
        <taxon>Pentapetalae</taxon>
        <taxon>rosids</taxon>
        <taxon>malvids</taxon>
        <taxon>Sapindales</taxon>
        <taxon>Rutaceae</taxon>
        <taxon>Aurantioideae</taxon>
        <taxon>Citrus</taxon>
    </lineage>
</organism>
<dbReference type="GO" id="GO:0009860">
    <property type="term" value="P:pollen tube growth"/>
    <property type="evidence" value="ECO:0007669"/>
    <property type="project" value="TreeGrafter"/>
</dbReference>
<dbReference type="Pfam" id="PF07859">
    <property type="entry name" value="Abhydrolase_3"/>
    <property type="match status" value="1"/>
</dbReference>
<dbReference type="GO" id="GO:0052689">
    <property type="term" value="F:carboxylic ester hydrolase activity"/>
    <property type="evidence" value="ECO:0007669"/>
    <property type="project" value="TreeGrafter"/>
</dbReference>
<dbReference type="AlphaFoldDB" id="A0A2H5PR65"/>
<dbReference type="PANTHER" id="PTHR23024:SF24">
    <property type="entry name" value="ALPHA_BETA HYDROLASE FOLD-3 DOMAIN-CONTAINING PROTEIN"/>
    <property type="match status" value="1"/>
</dbReference>
<dbReference type="Gene3D" id="3.40.50.1820">
    <property type="entry name" value="alpha/beta hydrolase"/>
    <property type="match status" value="1"/>
</dbReference>
<comment type="caution">
    <text evidence="3">The sequence shown here is derived from an EMBL/GenBank/DDBJ whole genome shotgun (WGS) entry which is preliminary data.</text>
</comment>
<dbReference type="PANTHER" id="PTHR23024">
    <property type="entry name" value="ARYLACETAMIDE DEACETYLASE"/>
    <property type="match status" value="1"/>
</dbReference>
<proteinExistence type="inferred from homology"/>
<gene>
    <name evidence="3" type="ORF">CUMW_157920</name>
</gene>
<dbReference type="InterPro" id="IPR029058">
    <property type="entry name" value="AB_hydrolase_fold"/>
</dbReference>
<dbReference type="EMBL" id="BDQV01000107">
    <property type="protein sequence ID" value="GAY54595.1"/>
    <property type="molecule type" value="Genomic_DNA"/>
</dbReference>
<evidence type="ECO:0000313" key="4">
    <source>
        <dbReference type="Proteomes" id="UP000236630"/>
    </source>
</evidence>
<dbReference type="SUPFAM" id="SSF53474">
    <property type="entry name" value="alpha/beta-Hydrolases"/>
    <property type="match status" value="1"/>
</dbReference>
<comment type="similarity">
    <text evidence="1">Belongs to the 'GDXG' lipolytic enzyme family.</text>
</comment>
<sequence>MNFVLVIKASTNSLFSHFLIQLKMSLIKLPWTLSLKITIFEFIVNACRRSNGTVNRPLCNFFDRIAPTSKTPQNGVVTSDVVVDSSRNLWFRLFTPTTIPKGGYELGSLPIIIYFHGGGFAFLSAGSIVYDEWCRRVARELQAVVVSVNYRLAPEHQFPCQYEDGMDALKFLDSNLQELPINVNPKWCFLAGDSAGGNLAHHVAVKAGEYNFSNLKMLGLISLQPFFGGEERTESEIKNDRNPLLSLDFTDWYWKVFLPNGSNRDHPAANVFGPKSSADVIPDTFPATLLFVGGLDLLKDWQMKYYEGLKRAGKEVYLVEDPKAFHCSFMYKEFPEYNLFVKEIEDFMLKQMKGTINN</sequence>
<evidence type="ECO:0000313" key="3">
    <source>
        <dbReference type="EMBL" id="GAY54595.1"/>
    </source>
</evidence>
<evidence type="ECO:0000259" key="2">
    <source>
        <dbReference type="Pfam" id="PF07859"/>
    </source>
</evidence>
<protein>
    <recommendedName>
        <fullName evidence="2">Alpha/beta hydrolase fold-3 domain-containing protein</fullName>
    </recommendedName>
</protein>
<dbReference type="InterPro" id="IPR013094">
    <property type="entry name" value="AB_hydrolase_3"/>
</dbReference>
<dbReference type="Proteomes" id="UP000236630">
    <property type="component" value="Unassembled WGS sequence"/>
</dbReference>